<evidence type="ECO:0000313" key="2">
    <source>
        <dbReference type="EMBL" id="KAJ8380540.1"/>
    </source>
</evidence>
<dbReference type="Proteomes" id="UP001152622">
    <property type="component" value="Chromosome 1"/>
</dbReference>
<feature type="chain" id="PRO_5040182021" evidence="1">
    <location>
        <begin position="18"/>
        <end position="198"/>
    </location>
</feature>
<comment type="caution">
    <text evidence="2">The sequence shown here is derived from an EMBL/GenBank/DDBJ whole genome shotgun (WGS) entry which is preliminary data.</text>
</comment>
<evidence type="ECO:0000313" key="3">
    <source>
        <dbReference type="Proteomes" id="UP001152622"/>
    </source>
</evidence>
<organism evidence="2 3">
    <name type="scientific">Synaphobranchus kaupii</name>
    <name type="common">Kaup's arrowtooth eel</name>
    <dbReference type="NCBI Taxonomy" id="118154"/>
    <lineage>
        <taxon>Eukaryota</taxon>
        <taxon>Metazoa</taxon>
        <taxon>Chordata</taxon>
        <taxon>Craniata</taxon>
        <taxon>Vertebrata</taxon>
        <taxon>Euteleostomi</taxon>
        <taxon>Actinopterygii</taxon>
        <taxon>Neopterygii</taxon>
        <taxon>Teleostei</taxon>
        <taxon>Anguilliformes</taxon>
        <taxon>Synaphobranchidae</taxon>
        <taxon>Synaphobranchus</taxon>
    </lineage>
</organism>
<dbReference type="AlphaFoldDB" id="A0A9Q1GAD7"/>
<keyword evidence="3" id="KW-1185">Reference proteome</keyword>
<feature type="signal peptide" evidence="1">
    <location>
        <begin position="1"/>
        <end position="17"/>
    </location>
</feature>
<gene>
    <name evidence="2" type="ORF">SKAU_G00013180</name>
</gene>
<evidence type="ECO:0000256" key="1">
    <source>
        <dbReference type="SAM" id="SignalP"/>
    </source>
</evidence>
<protein>
    <submittedName>
        <fullName evidence="2">Uncharacterized protein</fullName>
    </submittedName>
</protein>
<sequence length="198" mass="21538">MAVTLAHCVLWSGLAHGETGRNATLCGQLAREGDVESWVNVWDTLLWRATPSPTPKRCPHASPAHCIPSLPVNVQILAWQPSEHDCCFIDPVGWIRDLCFSAPSLGGFDLLSRRFQWVESGGGLYPQVSLSPADDAVVVVTDERLDGSRAAVYWDHLKGLIAPLPRKTLAVAPGEEGPANQHIGKRSSERFILTSSSH</sequence>
<dbReference type="EMBL" id="JAINUF010000001">
    <property type="protein sequence ID" value="KAJ8380540.1"/>
    <property type="molecule type" value="Genomic_DNA"/>
</dbReference>
<proteinExistence type="predicted"/>
<accession>A0A9Q1GAD7</accession>
<name>A0A9Q1GAD7_SYNKA</name>
<keyword evidence="1" id="KW-0732">Signal</keyword>
<reference evidence="2" key="1">
    <citation type="journal article" date="2023" name="Science">
        <title>Genome structures resolve the early diversification of teleost fishes.</title>
        <authorList>
            <person name="Parey E."/>
            <person name="Louis A."/>
            <person name="Montfort J."/>
            <person name="Bouchez O."/>
            <person name="Roques C."/>
            <person name="Iampietro C."/>
            <person name="Lluch J."/>
            <person name="Castinel A."/>
            <person name="Donnadieu C."/>
            <person name="Desvignes T."/>
            <person name="Floi Bucao C."/>
            <person name="Jouanno E."/>
            <person name="Wen M."/>
            <person name="Mejri S."/>
            <person name="Dirks R."/>
            <person name="Jansen H."/>
            <person name="Henkel C."/>
            <person name="Chen W.J."/>
            <person name="Zahm M."/>
            <person name="Cabau C."/>
            <person name="Klopp C."/>
            <person name="Thompson A.W."/>
            <person name="Robinson-Rechavi M."/>
            <person name="Braasch I."/>
            <person name="Lecointre G."/>
            <person name="Bobe J."/>
            <person name="Postlethwait J.H."/>
            <person name="Berthelot C."/>
            <person name="Roest Crollius H."/>
            <person name="Guiguen Y."/>
        </authorList>
    </citation>
    <scope>NUCLEOTIDE SEQUENCE</scope>
    <source>
        <strain evidence="2">WJC10195</strain>
    </source>
</reference>